<dbReference type="SUPFAM" id="SSF53850">
    <property type="entry name" value="Periplasmic binding protein-like II"/>
    <property type="match status" value="1"/>
</dbReference>
<organism evidence="1 2">
    <name type="scientific">Hoeflea prorocentri</name>
    <dbReference type="NCBI Taxonomy" id="1922333"/>
    <lineage>
        <taxon>Bacteria</taxon>
        <taxon>Pseudomonadati</taxon>
        <taxon>Pseudomonadota</taxon>
        <taxon>Alphaproteobacteria</taxon>
        <taxon>Hyphomicrobiales</taxon>
        <taxon>Rhizobiaceae</taxon>
        <taxon>Hoeflea</taxon>
    </lineage>
</organism>
<dbReference type="Pfam" id="PF12974">
    <property type="entry name" value="Phosphonate-bd"/>
    <property type="match status" value="1"/>
</dbReference>
<dbReference type="PANTHER" id="PTHR35841:SF1">
    <property type="entry name" value="PHOSPHONATES-BINDING PERIPLASMIC PROTEIN"/>
    <property type="match status" value="1"/>
</dbReference>
<dbReference type="PANTHER" id="PTHR35841">
    <property type="entry name" value="PHOSPHONATES-BINDING PERIPLASMIC PROTEIN"/>
    <property type="match status" value="1"/>
</dbReference>
<gene>
    <name evidence="1" type="ORF">OQ273_08455</name>
</gene>
<dbReference type="AlphaFoldDB" id="A0A9X3UH85"/>
<evidence type="ECO:0000313" key="2">
    <source>
        <dbReference type="Proteomes" id="UP001151234"/>
    </source>
</evidence>
<proteinExistence type="predicted"/>
<dbReference type="RefSeq" id="WP_267990009.1">
    <property type="nucleotide sequence ID" value="NZ_JAPJZI010000001.1"/>
</dbReference>
<protein>
    <submittedName>
        <fullName evidence="1">PhnD/SsuA/transferrin family substrate-binding protein</fullName>
    </submittedName>
</protein>
<reference evidence="1" key="1">
    <citation type="submission" date="2022-11" db="EMBL/GenBank/DDBJ databases">
        <title>Draft genome sequence of Hoeflea poritis E7-10 and Hoeflea prorocentri PM5-8, separated from scleractinian coral Porites lutea and marine dinoflagellate.</title>
        <authorList>
            <person name="Zhang G."/>
            <person name="Wei Q."/>
            <person name="Cai L."/>
        </authorList>
    </citation>
    <scope>NUCLEOTIDE SEQUENCE</scope>
    <source>
        <strain evidence="1">PM5-8</strain>
    </source>
</reference>
<evidence type="ECO:0000313" key="1">
    <source>
        <dbReference type="EMBL" id="MDA5398598.1"/>
    </source>
</evidence>
<dbReference type="EMBL" id="JAPJZI010000001">
    <property type="protein sequence ID" value="MDA5398598.1"/>
    <property type="molecule type" value="Genomic_DNA"/>
</dbReference>
<sequence>MPLVSKLRSQVRIVGTPAYDINCGAGCYYSMIIARQDNDAVGLADLRGKRFAYNSEDSFSGYAAPAHHLRQMSMKGPFFGEKLRTGSHRASIRAVTEGKADVAAIDAVSWRLALRHEKSAESARILAITDALPGLPFITAARPQWRVERLHLAVVEAMASLDSESADALLLTGFAQTDEADYASLGERVRLAMAYPI</sequence>
<comment type="caution">
    <text evidence="1">The sequence shown here is derived from an EMBL/GenBank/DDBJ whole genome shotgun (WGS) entry which is preliminary data.</text>
</comment>
<keyword evidence="2" id="KW-1185">Reference proteome</keyword>
<name>A0A9X3UH85_9HYPH</name>
<accession>A0A9X3UH85</accession>
<dbReference type="Proteomes" id="UP001151234">
    <property type="component" value="Unassembled WGS sequence"/>
</dbReference>
<dbReference type="Gene3D" id="3.40.190.10">
    <property type="entry name" value="Periplasmic binding protein-like II"/>
    <property type="match status" value="1"/>
</dbReference>